<reference evidence="2" key="1">
    <citation type="submission" date="2015-11" db="EMBL/GenBank/DDBJ databases">
        <title>De novo transcriptome assembly of four potential Pierce s Disease insect vectors from Arizona vineyards.</title>
        <authorList>
            <person name="Tassone E.E."/>
        </authorList>
    </citation>
    <scope>NUCLEOTIDE SEQUENCE</scope>
</reference>
<dbReference type="GO" id="GO:0045053">
    <property type="term" value="P:protein retention in Golgi apparatus"/>
    <property type="evidence" value="ECO:0007669"/>
    <property type="project" value="TreeGrafter"/>
</dbReference>
<protein>
    <submittedName>
        <fullName evidence="2">Uncharacterized protein</fullName>
    </submittedName>
</protein>
<evidence type="ECO:0000313" key="2">
    <source>
        <dbReference type="EMBL" id="JAS88187.1"/>
    </source>
</evidence>
<organism evidence="2">
    <name type="scientific">Homalodisca liturata</name>
    <dbReference type="NCBI Taxonomy" id="320908"/>
    <lineage>
        <taxon>Eukaryota</taxon>
        <taxon>Metazoa</taxon>
        <taxon>Ecdysozoa</taxon>
        <taxon>Arthropoda</taxon>
        <taxon>Hexapoda</taxon>
        <taxon>Insecta</taxon>
        <taxon>Pterygota</taxon>
        <taxon>Neoptera</taxon>
        <taxon>Paraneoptera</taxon>
        <taxon>Hemiptera</taxon>
        <taxon>Auchenorrhyncha</taxon>
        <taxon>Membracoidea</taxon>
        <taxon>Cicadellidae</taxon>
        <taxon>Cicadellinae</taxon>
        <taxon>Proconiini</taxon>
        <taxon>Homalodisca</taxon>
    </lineage>
</organism>
<dbReference type="InterPro" id="IPR026847">
    <property type="entry name" value="VPS13"/>
</dbReference>
<dbReference type="PANTHER" id="PTHR16166">
    <property type="entry name" value="VACUOLAR PROTEIN SORTING-ASSOCIATED PROTEIN VPS13"/>
    <property type="match status" value="1"/>
</dbReference>
<dbReference type="PANTHER" id="PTHR16166:SF93">
    <property type="entry name" value="INTERMEMBRANE LIPID TRANSFER PROTEIN VPS13"/>
    <property type="match status" value="1"/>
</dbReference>
<sequence>SRQQYLALIQLLESFHRIKLNRKYRQFYPGVCVTGHVPQWWQYAYKSVLEQRVYPYTWQRMAKHRMNYRKYRDVYAQSLLNPTDTELKLDLQQHEDQLDMLNIIIAREHAMI</sequence>
<feature type="non-terminal residue" evidence="2">
    <location>
        <position position="1"/>
    </location>
</feature>
<evidence type="ECO:0000256" key="1">
    <source>
        <dbReference type="ARBA" id="ARBA00006545"/>
    </source>
</evidence>
<feature type="non-terminal residue" evidence="2">
    <location>
        <position position="112"/>
    </location>
</feature>
<dbReference type="EMBL" id="GECU01019519">
    <property type="protein sequence ID" value="JAS88187.1"/>
    <property type="molecule type" value="Transcribed_RNA"/>
</dbReference>
<gene>
    <name evidence="2" type="ORF">g.57903</name>
</gene>
<dbReference type="AlphaFoldDB" id="A0A1B6IMN6"/>
<accession>A0A1B6IMN6</accession>
<comment type="similarity">
    <text evidence="1">Belongs to the VPS13 family.</text>
</comment>
<name>A0A1B6IMN6_9HEMI</name>
<proteinExistence type="inferred from homology"/>
<dbReference type="GO" id="GO:0006623">
    <property type="term" value="P:protein targeting to vacuole"/>
    <property type="evidence" value="ECO:0007669"/>
    <property type="project" value="TreeGrafter"/>
</dbReference>